<gene>
    <name evidence="2" type="ORF">ACFSHS_20355</name>
</gene>
<keyword evidence="1" id="KW-0472">Membrane</keyword>
<reference evidence="3" key="1">
    <citation type="journal article" date="2019" name="Int. J. Syst. Evol. Microbiol.">
        <title>The Global Catalogue of Microorganisms (GCM) 10K type strain sequencing project: providing services to taxonomists for standard genome sequencing and annotation.</title>
        <authorList>
            <consortium name="The Broad Institute Genomics Platform"/>
            <consortium name="The Broad Institute Genome Sequencing Center for Infectious Disease"/>
            <person name="Wu L."/>
            <person name="Ma J."/>
        </authorList>
    </citation>
    <scope>NUCLEOTIDE SEQUENCE [LARGE SCALE GENOMIC DNA]</scope>
    <source>
        <strain evidence="3">JCM 3338</strain>
    </source>
</reference>
<comment type="caution">
    <text evidence="2">The sequence shown here is derived from an EMBL/GenBank/DDBJ whole genome shotgun (WGS) entry which is preliminary data.</text>
</comment>
<dbReference type="Pfam" id="PF10011">
    <property type="entry name" value="DUF2254"/>
    <property type="match status" value="1"/>
</dbReference>
<keyword evidence="1" id="KW-1133">Transmembrane helix</keyword>
<proteinExistence type="predicted"/>
<keyword evidence="3" id="KW-1185">Reference proteome</keyword>
<sequence>MALVGKKGTAARSRAPMWVWPALWGVVAAIAGWLLGQVEPRSGFLTALWPADTSAAGSLLQIVATGAVTIATLTFSITVVALQLASQQFSPRLLQEFVRDRTTKSVLSILTGTFVFALSGLRGVNSSQPVPTLVCLTAALLGMASLGALLGFITHMVSLLRVDTMMTRVHDVTDRAIRDFYPAYDEQPDLTPDDLHLDTSEGRRVMADSSGFVQFLDTDALVAAARRHDAIVRVVVRPGDHVTHGTPVASAWTRGGRPLDDEFTDAIRGAVVLNNERTIDQDAAFGLRQLEDIAVKAMSPAINDPTTAATAVGHMADLLVRLAGRHLGPAVHTDEDGVGRVVLPDRDFRYYIDLACGQLARFGSSEPTVLMALLRMLRDVAISCRDDGQRAEVARAADLVAGELSRELNEVDTAAIKDHHDRVSAALEGRVEEAFTDSNGQVRSM</sequence>
<name>A0ABW4XFZ9_9ACTN</name>
<evidence type="ECO:0000313" key="3">
    <source>
        <dbReference type="Proteomes" id="UP001597402"/>
    </source>
</evidence>
<dbReference type="InterPro" id="IPR018723">
    <property type="entry name" value="DUF2254_membrane"/>
</dbReference>
<evidence type="ECO:0000313" key="2">
    <source>
        <dbReference type="EMBL" id="MFD2093924.1"/>
    </source>
</evidence>
<feature type="transmembrane region" description="Helical" evidence="1">
    <location>
        <begin position="130"/>
        <end position="160"/>
    </location>
</feature>
<dbReference type="Proteomes" id="UP001597402">
    <property type="component" value="Unassembled WGS sequence"/>
</dbReference>
<feature type="transmembrane region" description="Helical" evidence="1">
    <location>
        <begin position="106"/>
        <end position="124"/>
    </location>
</feature>
<accession>A0ABW4XFZ9</accession>
<feature type="transmembrane region" description="Helical" evidence="1">
    <location>
        <begin position="17"/>
        <end position="38"/>
    </location>
</feature>
<protein>
    <submittedName>
        <fullName evidence="2">DUF2254 domain-containing protein</fullName>
    </submittedName>
</protein>
<keyword evidence="1" id="KW-0812">Transmembrane</keyword>
<organism evidence="2 3">
    <name type="scientific">Blastococcus deserti</name>
    <dbReference type="NCBI Taxonomy" id="2259033"/>
    <lineage>
        <taxon>Bacteria</taxon>
        <taxon>Bacillati</taxon>
        <taxon>Actinomycetota</taxon>
        <taxon>Actinomycetes</taxon>
        <taxon>Geodermatophilales</taxon>
        <taxon>Geodermatophilaceae</taxon>
        <taxon>Blastococcus</taxon>
    </lineage>
</organism>
<feature type="transmembrane region" description="Helical" evidence="1">
    <location>
        <begin position="58"/>
        <end position="85"/>
    </location>
</feature>
<dbReference type="EMBL" id="JBHUHP010000030">
    <property type="protein sequence ID" value="MFD2093924.1"/>
    <property type="molecule type" value="Genomic_DNA"/>
</dbReference>
<evidence type="ECO:0000256" key="1">
    <source>
        <dbReference type="SAM" id="Phobius"/>
    </source>
</evidence>
<dbReference type="RefSeq" id="WP_376880133.1">
    <property type="nucleotide sequence ID" value="NZ_JBHUHP010000030.1"/>
</dbReference>